<feature type="transmembrane region" description="Helical" evidence="1">
    <location>
        <begin position="68"/>
        <end position="90"/>
    </location>
</feature>
<feature type="transmembrane region" description="Helical" evidence="1">
    <location>
        <begin position="40"/>
        <end position="61"/>
    </location>
</feature>
<dbReference type="Pfam" id="PF11804">
    <property type="entry name" value="DUF3325"/>
    <property type="match status" value="1"/>
</dbReference>
<keyword evidence="1" id="KW-1133">Transmembrane helix</keyword>
<evidence type="ECO:0000313" key="3">
    <source>
        <dbReference type="Proteomes" id="UP000318431"/>
    </source>
</evidence>
<keyword evidence="1" id="KW-0812">Transmembrane</keyword>
<dbReference type="EMBL" id="VLLB01000001">
    <property type="protein sequence ID" value="TWI69092.1"/>
    <property type="molecule type" value="Genomic_DNA"/>
</dbReference>
<keyword evidence="1" id="KW-0472">Membrane</keyword>
<accession>A0A562RJ32</accession>
<organism evidence="2 3">
    <name type="scientific">Pseudoduganella lurida</name>
    <dbReference type="NCBI Taxonomy" id="1036180"/>
    <lineage>
        <taxon>Bacteria</taxon>
        <taxon>Pseudomonadati</taxon>
        <taxon>Pseudomonadota</taxon>
        <taxon>Betaproteobacteria</taxon>
        <taxon>Burkholderiales</taxon>
        <taxon>Oxalobacteraceae</taxon>
        <taxon>Telluria group</taxon>
        <taxon>Pseudoduganella</taxon>
    </lineage>
</organism>
<sequence>MHDALTLLVALLAAVAGMGWFALSNEVHWRQVRGSTCPEVFMHRLRILGGLGITAALAFCLSVDSASIAVLVWLMVLAAAALTIAFTLTWRARALRVLVFWYW</sequence>
<dbReference type="Proteomes" id="UP000318431">
    <property type="component" value="Unassembled WGS sequence"/>
</dbReference>
<keyword evidence="3" id="KW-1185">Reference proteome</keyword>
<protein>
    <submittedName>
        <fullName evidence="2">Uncharacterized protein DUF3325</fullName>
    </submittedName>
</protein>
<dbReference type="OrthoDB" id="5988692at2"/>
<name>A0A562RJ32_9BURK</name>
<dbReference type="InterPro" id="IPR021762">
    <property type="entry name" value="DUF3325"/>
</dbReference>
<comment type="caution">
    <text evidence="2">The sequence shown here is derived from an EMBL/GenBank/DDBJ whole genome shotgun (WGS) entry which is preliminary data.</text>
</comment>
<evidence type="ECO:0000256" key="1">
    <source>
        <dbReference type="SAM" id="Phobius"/>
    </source>
</evidence>
<reference evidence="2 3" key="1">
    <citation type="journal article" date="2015" name="Stand. Genomic Sci.">
        <title>Genomic Encyclopedia of Bacterial and Archaeal Type Strains, Phase III: the genomes of soil and plant-associated and newly described type strains.</title>
        <authorList>
            <person name="Whitman W.B."/>
            <person name="Woyke T."/>
            <person name="Klenk H.P."/>
            <person name="Zhou Y."/>
            <person name="Lilburn T.G."/>
            <person name="Beck B.J."/>
            <person name="De Vos P."/>
            <person name="Vandamme P."/>
            <person name="Eisen J.A."/>
            <person name="Garrity G."/>
            <person name="Hugenholtz P."/>
            <person name="Kyrpides N.C."/>
        </authorList>
    </citation>
    <scope>NUCLEOTIDE SEQUENCE [LARGE SCALE GENOMIC DNA]</scope>
    <source>
        <strain evidence="2 3">CGMCC 1.10822</strain>
    </source>
</reference>
<proteinExistence type="predicted"/>
<dbReference type="AlphaFoldDB" id="A0A562RJ32"/>
<gene>
    <name evidence="2" type="ORF">IP91_00157</name>
</gene>
<evidence type="ECO:0000313" key="2">
    <source>
        <dbReference type="EMBL" id="TWI69092.1"/>
    </source>
</evidence>
<dbReference type="RefSeq" id="WP_145646831.1">
    <property type="nucleotide sequence ID" value="NZ_VLLB01000001.1"/>
</dbReference>